<gene>
    <name evidence="2" type="ORF">G3256_17845</name>
</gene>
<keyword evidence="3" id="KW-1185">Reference proteome</keyword>
<keyword evidence="2" id="KW-0503">Monooxygenase</keyword>
<evidence type="ECO:0000313" key="2">
    <source>
        <dbReference type="EMBL" id="QJF52901.1"/>
    </source>
</evidence>
<sequence length="119" mass="13285">MHGQIEWVLIMDIREGQSHAVQPLIDEMVAATRSDEAGALVYEYFLNSEKSRCTVLERYKDTDAAMIHLDSFGKKFADRFFSLFIPVSFTVFGPAGAPLREALSGFGATFEDRIGGFAR</sequence>
<keyword evidence="2" id="KW-0560">Oxidoreductase</keyword>
<name>A0A858SZH8_9RHOB</name>
<protein>
    <submittedName>
        <fullName evidence="2">Antibiotic biosynthesis monooxygenase</fullName>
    </submittedName>
</protein>
<dbReference type="EMBL" id="CP048788">
    <property type="protein sequence ID" value="QJF52901.1"/>
    <property type="molecule type" value="Genomic_DNA"/>
</dbReference>
<dbReference type="Proteomes" id="UP000503308">
    <property type="component" value="Chromosome"/>
</dbReference>
<accession>A0A858SZH8</accession>
<dbReference type="Gene3D" id="3.30.70.100">
    <property type="match status" value="1"/>
</dbReference>
<dbReference type="SUPFAM" id="SSF54909">
    <property type="entry name" value="Dimeric alpha+beta barrel"/>
    <property type="match status" value="1"/>
</dbReference>
<dbReference type="KEGG" id="rpon:G3256_17845"/>
<dbReference type="InterPro" id="IPR007138">
    <property type="entry name" value="ABM_dom"/>
</dbReference>
<dbReference type="InterPro" id="IPR011008">
    <property type="entry name" value="Dimeric_a/b-barrel"/>
</dbReference>
<reference evidence="2 3" key="1">
    <citation type="submission" date="2020-02" db="EMBL/GenBank/DDBJ databases">
        <title>Genome sequence of Roseobacter ponti.</title>
        <authorList>
            <person name="Hollensteiner J."/>
            <person name="Schneider D."/>
            <person name="Poehlein A."/>
            <person name="Daniel R."/>
        </authorList>
    </citation>
    <scope>NUCLEOTIDE SEQUENCE [LARGE SCALE GENOMIC DNA]</scope>
    <source>
        <strain evidence="2 3">DSM 106830</strain>
    </source>
</reference>
<feature type="domain" description="ABM" evidence="1">
    <location>
        <begin position="11"/>
        <end position="71"/>
    </location>
</feature>
<organism evidence="2 3">
    <name type="scientific">Roseobacter ponti</name>
    <dbReference type="NCBI Taxonomy" id="1891787"/>
    <lineage>
        <taxon>Bacteria</taxon>
        <taxon>Pseudomonadati</taxon>
        <taxon>Pseudomonadota</taxon>
        <taxon>Alphaproteobacteria</taxon>
        <taxon>Rhodobacterales</taxon>
        <taxon>Roseobacteraceae</taxon>
        <taxon>Roseobacter</taxon>
    </lineage>
</organism>
<proteinExistence type="predicted"/>
<evidence type="ECO:0000259" key="1">
    <source>
        <dbReference type="Pfam" id="PF03992"/>
    </source>
</evidence>
<evidence type="ECO:0000313" key="3">
    <source>
        <dbReference type="Proteomes" id="UP000503308"/>
    </source>
</evidence>
<dbReference type="AlphaFoldDB" id="A0A858SZH8"/>
<dbReference type="Pfam" id="PF03992">
    <property type="entry name" value="ABM"/>
    <property type="match status" value="1"/>
</dbReference>
<dbReference type="RefSeq" id="WP_169642118.1">
    <property type="nucleotide sequence ID" value="NZ_CP048788.1"/>
</dbReference>
<dbReference type="GO" id="GO:0004497">
    <property type="term" value="F:monooxygenase activity"/>
    <property type="evidence" value="ECO:0007669"/>
    <property type="project" value="UniProtKB-KW"/>
</dbReference>